<dbReference type="GO" id="GO:1990904">
    <property type="term" value="C:ribonucleoprotein complex"/>
    <property type="evidence" value="ECO:0007669"/>
    <property type="project" value="UniProtKB-KW"/>
</dbReference>
<comment type="caution">
    <text evidence="3">The sequence shown here is derived from an EMBL/GenBank/DDBJ whole genome shotgun (WGS) entry which is preliminary data.</text>
</comment>
<dbReference type="PANTHER" id="PTHR13904:SF0">
    <property type="entry name" value="U4_U6 SMALL NUCLEAR RIBONUCLEOPROTEIN PRP31"/>
    <property type="match status" value="1"/>
</dbReference>
<dbReference type="InterPro" id="IPR042239">
    <property type="entry name" value="Nop_C"/>
</dbReference>
<dbReference type="InterPro" id="IPR027105">
    <property type="entry name" value="Prp31"/>
</dbReference>
<evidence type="ECO:0000313" key="4">
    <source>
        <dbReference type="Proteomes" id="UP001057375"/>
    </source>
</evidence>
<dbReference type="Proteomes" id="UP001057375">
    <property type="component" value="Unassembled WGS sequence"/>
</dbReference>
<feature type="region of interest" description="Disordered" evidence="1">
    <location>
        <begin position="128"/>
        <end position="149"/>
    </location>
</feature>
<dbReference type="PROSITE" id="PS51358">
    <property type="entry name" value="NOP"/>
    <property type="match status" value="1"/>
</dbReference>
<accession>A0ABQ5JYX1</accession>
<protein>
    <submittedName>
        <fullName evidence="3">U4/U6 small nuclear ribonucleoprotein Prp31 like protein</fullName>
    </submittedName>
</protein>
<organism evidence="3 4">
    <name type="scientific">Aduncisulcus paluster</name>
    <dbReference type="NCBI Taxonomy" id="2918883"/>
    <lineage>
        <taxon>Eukaryota</taxon>
        <taxon>Metamonada</taxon>
        <taxon>Carpediemonas-like organisms</taxon>
        <taxon>Aduncisulcus</taxon>
    </lineage>
</organism>
<dbReference type="PANTHER" id="PTHR13904">
    <property type="entry name" value="PRE-MRNA SPLICING FACTOR PRP31"/>
    <property type="match status" value="1"/>
</dbReference>
<evidence type="ECO:0000256" key="1">
    <source>
        <dbReference type="SAM" id="MobiDB-lite"/>
    </source>
</evidence>
<evidence type="ECO:0000313" key="3">
    <source>
        <dbReference type="EMBL" id="GKT22911.1"/>
    </source>
</evidence>
<feature type="domain" description="Nop" evidence="2">
    <location>
        <begin position="3"/>
        <end position="125"/>
    </location>
</feature>
<dbReference type="Pfam" id="PF01798">
    <property type="entry name" value="Nop"/>
    <property type="match status" value="1"/>
</dbReference>
<dbReference type="InterPro" id="IPR036070">
    <property type="entry name" value="Nop_dom_sf"/>
</dbReference>
<proteinExistence type="predicted"/>
<keyword evidence="4" id="KW-1185">Reference proteome</keyword>
<evidence type="ECO:0000259" key="2">
    <source>
        <dbReference type="PROSITE" id="PS51358"/>
    </source>
</evidence>
<keyword evidence="3" id="KW-0687">Ribonucleoprotein</keyword>
<gene>
    <name evidence="3" type="ORF">ADUPG1_012265</name>
</gene>
<dbReference type="SUPFAM" id="SSF89124">
    <property type="entry name" value="Nop domain"/>
    <property type="match status" value="1"/>
</dbReference>
<reference evidence="3" key="1">
    <citation type="submission" date="2022-03" db="EMBL/GenBank/DDBJ databases">
        <title>Draft genome sequence of Aduncisulcus paluster, a free-living microaerophilic Fornicata.</title>
        <authorList>
            <person name="Yuyama I."/>
            <person name="Kume K."/>
            <person name="Tamura T."/>
            <person name="Inagaki Y."/>
            <person name="Hashimoto T."/>
        </authorList>
    </citation>
    <scope>NUCLEOTIDE SEQUENCE</scope>
    <source>
        <strain evidence="3">NY0171</strain>
    </source>
</reference>
<sequence length="248" mass="27386">MPLTPNLDALIGNNLTKEIIKHVGSLEKLCQTPPANIQTLGSDSSSRDGTIPGKLSRFGIIMKLEFPEKQNLFRSDPGKLAKVLRAFCNKIRLAATIDHHRSCDDGSQGVQMRAKCLEKAVSAMPLPYSHRPLPIPGTSMKPKTRGGHRYKKARNLKTISKFQSKLSQRKMTLGPSTNVIFDGTEDEEKATKMSARSVVQSNLTLRMEDKELLLSRITKLKPKKTPKRSDGKGASKGQSALFIDHGLK</sequence>
<feature type="region of interest" description="Disordered" evidence="1">
    <location>
        <begin position="216"/>
        <end position="248"/>
    </location>
</feature>
<dbReference type="EMBL" id="BQXS01012432">
    <property type="protein sequence ID" value="GKT22911.1"/>
    <property type="molecule type" value="Genomic_DNA"/>
</dbReference>
<dbReference type="InterPro" id="IPR002687">
    <property type="entry name" value="Nop_dom"/>
</dbReference>
<dbReference type="Gene3D" id="1.10.246.90">
    <property type="entry name" value="Nop domain"/>
    <property type="match status" value="1"/>
</dbReference>
<name>A0ABQ5JYX1_9EUKA</name>